<sequence length="62" mass="7077">MLTISTDKQVITPFCPLSDNQNAPRFNIQVVEIEMTLAVRENGITMIFKIHYTPSAAYNYRA</sequence>
<proteinExistence type="predicted"/>
<accession>A0A139SH60</accession>
<dbReference type="AlphaFoldDB" id="A0A139SH60"/>
<name>A0A139SH60_9BACT</name>
<organism evidence="1 2">
    <name type="scientific">Cephaloticoccus capnophilus</name>
    <dbReference type="NCBI Taxonomy" id="1548208"/>
    <lineage>
        <taxon>Bacteria</taxon>
        <taxon>Pseudomonadati</taxon>
        <taxon>Verrucomicrobiota</taxon>
        <taxon>Opitutia</taxon>
        <taxon>Opitutales</taxon>
        <taxon>Opitutaceae</taxon>
        <taxon>Cephaloticoccus</taxon>
    </lineage>
</organism>
<reference evidence="1 2" key="1">
    <citation type="submission" date="2016-02" db="EMBL/GenBank/DDBJ databases">
        <authorList>
            <person name="Wen L."/>
            <person name="He K."/>
            <person name="Yang H."/>
        </authorList>
    </citation>
    <scope>NUCLEOTIDE SEQUENCE [LARGE SCALE GENOMIC DNA]</scope>
    <source>
        <strain evidence="1 2">CV41</strain>
    </source>
</reference>
<comment type="caution">
    <text evidence="1">The sequence shown here is derived from an EMBL/GenBank/DDBJ whole genome shotgun (WGS) entry which is preliminary data.</text>
</comment>
<gene>
    <name evidence="1" type="ORF">AXK12_00620</name>
</gene>
<evidence type="ECO:0000313" key="2">
    <source>
        <dbReference type="Proteomes" id="UP000071392"/>
    </source>
</evidence>
<dbReference type="Proteomes" id="UP000071392">
    <property type="component" value="Unassembled WGS sequence"/>
</dbReference>
<keyword evidence="2" id="KW-1185">Reference proteome</keyword>
<evidence type="ECO:0000313" key="1">
    <source>
        <dbReference type="EMBL" id="KXU33897.1"/>
    </source>
</evidence>
<protein>
    <submittedName>
        <fullName evidence="1">Uncharacterized protein</fullName>
    </submittedName>
</protein>
<dbReference type="EMBL" id="LSZP01000066">
    <property type="protein sequence ID" value="KXU33897.1"/>
    <property type="molecule type" value="Genomic_DNA"/>
</dbReference>